<feature type="domain" description="Calcineurin-like phosphoesterase" evidence="1">
    <location>
        <begin position="44"/>
        <end position="201"/>
    </location>
</feature>
<dbReference type="PANTHER" id="PTHR31302">
    <property type="entry name" value="TRANSMEMBRANE PROTEIN WITH METALLOPHOSPHOESTERASE DOMAIN-RELATED"/>
    <property type="match status" value="1"/>
</dbReference>
<evidence type="ECO:0000313" key="3">
    <source>
        <dbReference type="Proteomes" id="UP000297982"/>
    </source>
</evidence>
<evidence type="ECO:0000313" key="2">
    <source>
        <dbReference type="EMBL" id="TGB04502.1"/>
    </source>
</evidence>
<gene>
    <name evidence="2" type="ORF">E4663_05785</name>
</gene>
<dbReference type="AlphaFoldDB" id="A0A4Z0H2A9"/>
<accession>A0A4Z0H2A9</accession>
<dbReference type="GO" id="GO:0016020">
    <property type="term" value="C:membrane"/>
    <property type="evidence" value="ECO:0007669"/>
    <property type="project" value="GOC"/>
</dbReference>
<name>A0A4Z0H2A9_9BACI</name>
<dbReference type="GO" id="GO:0009245">
    <property type="term" value="P:lipid A biosynthetic process"/>
    <property type="evidence" value="ECO:0007669"/>
    <property type="project" value="TreeGrafter"/>
</dbReference>
<dbReference type="EMBL" id="SRJC01000001">
    <property type="protein sequence ID" value="TGB04502.1"/>
    <property type="molecule type" value="Genomic_DNA"/>
</dbReference>
<dbReference type="InterPro" id="IPR029052">
    <property type="entry name" value="Metallo-depent_PP-like"/>
</dbReference>
<dbReference type="Gene3D" id="3.60.21.10">
    <property type="match status" value="1"/>
</dbReference>
<protein>
    <submittedName>
        <fullName evidence="2">Metallophosphoesterase</fullName>
    </submittedName>
</protein>
<proteinExistence type="predicted"/>
<organism evidence="2 3">
    <name type="scientific">Halobacillus salinus</name>
    <dbReference type="NCBI Taxonomy" id="192814"/>
    <lineage>
        <taxon>Bacteria</taxon>
        <taxon>Bacillati</taxon>
        <taxon>Bacillota</taxon>
        <taxon>Bacilli</taxon>
        <taxon>Bacillales</taxon>
        <taxon>Bacillaceae</taxon>
        <taxon>Halobacillus</taxon>
    </lineage>
</organism>
<dbReference type="Pfam" id="PF00149">
    <property type="entry name" value="Metallophos"/>
    <property type="match status" value="1"/>
</dbReference>
<comment type="caution">
    <text evidence="2">The sequence shown here is derived from an EMBL/GenBank/DDBJ whole genome shotgun (WGS) entry which is preliminary data.</text>
</comment>
<dbReference type="GO" id="GO:0008758">
    <property type="term" value="F:UDP-2,3-diacylglucosamine hydrolase activity"/>
    <property type="evidence" value="ECO:0007669"/>
    <property type="project" value="TreeGrafter"/>
</dbReference>
<dbReference type="Proteomes" id="UP000297982">
    <property type="component" value="Unassembled WGS sequence"/>
</dbReference>
<sequence length="254" mass="29151">MLLLIIIVLAFIVLSFCYMFYTAQRDHLRFHKFTDSQYPSQIPLRIFFISDIHNRIIKESTMHGVEDVDVVIIGGDLVDKRTSASKLKSNLHQLLKLDAPIYFIPGNNDHEYQEGNLISLLNDYNIGTLSNDDRILDAKDNSFLLSGLDPYFLRPRRMMSAAIEDTDYFQVLCVHDPYVFERMNVEDKKKFHLVLSGHTHGGQIRVLGMGPYQRGVFRSMESQTILVSEGYGTSVFPLRFGTRAECHILEVSKP</sequence>
<dbReference type="PANTHER" id="PTHR31302:SF32">
    <property type="entry name" value="PHOSPHOESTERASE"/>
    <property type="match status" value="1"/>
</dbReference>
<dbReference type="InterPro" id="IPR004843">
    <property type="entry name" value="Calcineurin-like_PHP"/>
</dbReference>
<dbReference type="InterPro" id="IPR051158">
    <property type="entry name" value="Metallophosphoesterase_sf"/>
</dbReference>
<evidence type="ECO:0000259" key="1">
    <source>
        <dbReference type="Pfam" id="PF00149"/>
    </source>
</evidence>
<dbReference type="STRING" id="192814.GCA_900166575_01560"/>
<reference evidence="2 3" key="1">
    <citation type="journal article" date="2003" name="Int. J. Syst. Evol. Microbiol.">
        <title>Halobacillus salinus sp. nov., isolated from a salt lake on the coast of the East Sea in Korea.</title>
        <authorList>
            <person name="Yoon J.H."/>
            <person name="Kang K.H."/>
            <person name="Park Y.H."/>
        </authorList>
    </citation>
    <scope>NUCLEOTIDE SEQUENCE [LARGE SCALE GENOMIC DNA]</scope>
    <source>
        <strain evidence="2 3">HSL-3</strain>
    </source>
</reference>
<dbReference type="SUPFAM" id="SSF56300">
    <property type="entry name" value="Metallo-dependent phosphatases"/>
    <property type="match status" value="1"/>
</dbReference>
<keyword evidence="3" id="KW-1185">Reference proteome</keyword>